<keyword evidence="1" id="KW-0472">Membrane</keyword>
<comment type="caution">
    <text evidence="2">The sequence shown here is derived from an EMBL/GenBank/DDBJ whole genome shotgun (WGS) entry which is preliminary data.</text>
</comment>
<accession>A0A9J6BTM3</accession>
<evidence type="ECO:0000313" key="3">
    <source>
        <dbReference type="Proteomes" id="UP001107558"/>
    </source>
</evidence>
<keyword evidence="3" id="KW-1185">Reference proteome</keyword>
<feature type="transmembrane region" description="Helical" evidence="1">
    <location>
        <begin position="106"/>
        <end position="125"/>
    </location>
</feature>
<protein>
    <submittedName>
        <fullName evidence="2">Uncharacterized protein</fullName>
    </submittedName>
</protein>
<dbReference type="OrthoDB" id="7739311at2759"/>
<dbReference type="Proteomes" id="UP001107558">
    <property type="component" value="Chromosome 3"/>
</dbReference>
<evidence type="ECO:0000256" key="1">
    <source>
        <dbReference type="SAM" id="Phobius"/>
    </source>
</evidence>
<name>A0A9J6BTM3_POLVA</name>
<organism evidence="2 3">
    <name type="scientific">Polypedilum vanderplanki</name>
    <name type="common">Sleeping chironomid midge</name>
    <dbReference type="NCBI Taxonomy" id="319348"/>
    <lineage>
        <taxon>Eukaryota</taxon>
        <taxon>Metazoa</taxon>
        <taxon>Ecdysozoa</taxon>
        <taxon>Arthropoda</taxon>
        <taxon>Hexapoda</taxon>
        <taxon>Insecta</taxon>
        <taxon>Pterygota</taxon>
        <taxon>Neoptera</taxon>
        <taxon>Endopterygota</taxon>
        <taxon>Diptera</taxon>
        <taxon>Nematocera</taxon>
        <taxon>Chironomoidea</taxon>
        <taxon>Chironomidae</taxon>
        <taxon>Chironominae</taxon>
        <taxon>Polypedilum</taxon>
        <taxon>Polypedilum</taxon>
    </lineage>
</organism>
<gene>
    <name evidence="2" type="ORF">PVAND_003292</name>
</gene>
<dbReference type="AlphaFoldDB" id="A0A9J6BTM3"/>
<proteinExistence type="predicted"/>
<keyword evidence="1" id="KW-0812">Transmembrane</keyword>
<feature type="transmembrane region" description="Helical" evidence="1">
    <location>
        <begin position="169"/>
        <end position="189"/>
    </location>
</feature>
<keyword evidence="1" id="KW-1133">Transmembrane helix</keyword>
<evidence type="ECO:0000313" key="2">
    <source>
        <dbReference type="EMBL" id="KAG5673228.1"/>
    </source>
</evidence>
<sequence>MQTHGHMKNQISGVLENPVYDMFDTIGSKTNFTVYRQDGVEPFNGKVKLIEQKRLILQPHVLCNFILFKNSSFHVTTSFNDLKYTMIITKGEKYNSYEKLFKPFNITTWSLLLLTFSIAFIMIFIVNQTSKRIQNLLYGESIHFPTLNVFGTLFGISQSRVPSLNFPRMVLMCFILFSCYRTAYQGVFFEMMAGDMSK</sequence>
<reference evidence="2" key="1">
    <citation type="submission" date="2021-03" db="EMBL/GenBank/DDBJ databases">
        <title>Chromosome level genome of the anhydrobiotic midge Polypedilum vanderplanki.</title>
        <authorList>
            <person name="Yoshida Y."/>
            <person name="Kikawada T."/>
            <person name="Gusev O."/>
        </authorList>
    </citation>
    <scope>NUCLEOTIDE SEQUENCE</scope>
    <source>
        <strain evidence="2">NIAS01</strain>
        <tissue evidence="2">Whole body or cell culture</tissue>
    </source>
</reference>
<feature type="transmembrane region" description="Helical" evidence="1">
    <location>
        <begin position="137"/>
        <end position="157"/>
    </location>
</feature>
<dbReference type="EMBL" id="JADBJN010000003">
    <property type="protein sequence ID" value="KAG5673228.1"/>
    <property type="molecule type" value="Genomic_DNA"/>
</dbReference>